<keyword evidence="4" id="KW-1185">Reference proteome</keyword>
<dbReference type="OrthoDB" id="9804774at2"/>
<comment type="similarity">
    <text evidence="1 2">Belongs to the short-chain dehydrogenases/reductases (SDR) family.</text>
</comment>
<evidence type="ECO:0000256" key="2">
    <source>
        <dbReference type="RuleBase" id="RU000363"/>
    </source>
</evidence>
<dbReference type="RefSeq" id="WP_101072159.1">
    <property type="nucleotide sequence ID" value="NZ_PISP01000001.1"/>
</dbReference>
<dbReference type="Gene3D" id="3.40.50.720">
    <property type="entry name" value="NAD(P)-binding Rossmann-like Domain"/>
    <property type="match status" value="1"/>
</dbReference>
<dbReference type="PRINTS" id="PR00081">
    <property type="entry name" value="GDHRDH"/>
</dbReference>
<dbReference type="GO" id="GO:0016616">
    <property type="term" value="F:oxidoreductase activity, acting on the CH-OH group of donors, NAD or NADP as acceptor"/>
    <property type="evidence" value="ECO:0007669"/>
    <property type="project" value="TreeGrafter"/>
</dbReference>
<evidence type="ECO:0000313" key="4">
    <source>
        <dbReference type="Proteomes" id="UP000233398"/>
    </source>
</evidence>
<dbReference type="InterPro" id="IPR002347">
    <property type="entry name" value="SDR_fam"/>
</dbReference>
<dbReference type="Pfam" id="PF00106">
    <property type="entry name" value="adh_short"/>
    <property type="match status" value="1"/>
</dbReference>
<name>A0A2N0VL55_9BACT</name>
<accession>A0A2N0VL55</accession>
<gene>
    <name evidence="3" type="ORF">CWD77_05270</name>
</gene>
<organism evidence="3 4">
    <name type="scientific">Rhodohalobacter barkolensis</name>
    <dbReference type="NCBI Taxonomy" id="2053187"/>
    <lineage>
        <taxon>Bacteria</taxon>
        <taxon>Pseudomonadati</taxon>
        <taxon>Balneolota</taxon>
        <taxon>Balneolia</taxon>
        <taxon>Balneolales</taxon>
        <taxon>Balneolaceae</taxon>
        <taxon>Rhodohalobacter</taxon>
    </lineage>
</organism>
<proteinExistence type="inferred from homology"/>
<dbReference type="PRINTS" id="PR00080">
    <property type="entry name" value="SDRFAMILY"/>
</dbReference>
<evidence type="ECO:0000313" key="3">
    <source>
        <dbReference type="EMBL" id="PKD44871.1"/>
    </source>
</evidence>
<reference evidence="3 4" key="1">
    <citation type="submission" date="2017-11" db="EMBL/GenBank/DDBJ databases">
        <title>Rhodohalobacter 15182 sp. nov., isolated from a salt lake.</title>
        <authorList>
            <person name="Han S."/>
        </authorList>
    </citation>
    <scope>NUCLEOTIDE SEQUENCE [LARGE SCALE GENOMIC DNA]</scope>
    <source>
        <strain evidence="3 4">15182</strain>
    </source>
</reference>
<dbReference type="Proteomes" id="UP000233398">
    <property type="component" value="Unassembled WGS sequence"/>
</dbReference>
<dbReference type="InterPro" id="IPR036291">
    <property type="entry name" value="NAD(P)-bd_dom_sf"/>
</dbReference>
<dbReference type="AlphaFoldDB" id="A0A2N0VL55"/>
<evidence type="ECO:0000256" key="1">
    <source>
        <dbReference type="ARBA" id="ARBA00006484"/>
    </source>
</evidence>
<dbReference type="EMBL" id="PISP01000001">
    <property type="protein sequence ID" value="PKD44871.1"/>
    <property type="molecule type" value="Genomic_DNA"/>
</dbReference>
<dbReference type="PANTHER" id="PTHR42760">
    <property type="entry name" value="SHORT-CHAIN DEHYDROGENASES/REDUCTASES FAMILY MEMBER"/>
    <property type="match status" value="1"/>
</dbReference>
<comment type="caution">
    <text evidence="3">The sequence shown here is derived from an EMBL/GenBank/DDBJ whole genome shotgun (WGS) entry which is preliminary data.</text>
</comment>
<sequence>MKHAVVTGASRGIGKAITDKLLKENIRVTGTRRSSEFPPEFQMSELFTEIQVDLNDFDAIYEKLNPVFQSNSELPDVLINNAGIFIDADFEVSDEDWLEVWDQTMNVNLRSAALLSKWFINAHQKSGSEGIIINIASRAAYRGDTQEYAAYAASKGGMAAFTKSIARDFSKKGIVAYTVAPGFIETDMAKESVDILGVEALTAGSAFDEITQPEEVANLVSFLASGEVKHMTGSTFHINGGSYMV</sequence>
<protein>
    <submittedName>
        <fullName evidence="3">SDR family oxidoreductase</fullName>
    </submittedName>
</protein>
<dbReference type="SUPFAM" id="SSF51735">
    <property type="entry name" value="NAD(P)-binding Rossmann-fold domains"/>
    <property type="match status" value="1"/>
</dbReference>